<evidence type="ECO:0000256" key="12">
    <source>
        <dbReference type="SAM" id="MobiDB-lite"/>
    </source>
</evidence>
<organism evidence="14 15">
    <name type="scientific">Aspergillus leporis</name>
    <dbReference type="NCBI Taxonomy" id="41062"/>
    <lineage>
        <taxon>Eukaryota</taxon>
        <taxon>Fungi</taxon>
        <taxon>Dikarya</taxon>
        <taxon>Ascomycota</taxon>
        <taxon>Pezizomycotina</taxon>
        <taxon>Eurotiomycetes</taxon>
        <taxon>Eurotiomycetidae</taxon>
        <taxon>Eurotiales</taxon>
        <taxon>Aspergillaceae</taxon>
        <taxon>Aspergillus</taxon>
        <taxon>Aspergillus subgen. Circumdati</taxon>
    </lineage>
</organism>
<evidence type="ECO:0000313" key="14">
    <source>
        <dbReference type="EMBL" id="KAB8076341.1"/>
    </source>
</evidence>
<dbReference type="GO" id="GO:0006357">
    <property type="term" value="P:regulation of transcription by RNA polymerase II"/>
    <property type="evidence" value="ECO:0007669"/>
    <property type="project" value="InterPro"/>
</dbReference>
<evidence type="ECO:0000256" key="9">
    <source>
        <dbReference type="ARBA" id="ARBA00025687"/>
    </source>
</evidence>
<dbReference type="PANTHER" id="PTHR12809:SF2">
    <property type="entry name" value="MEDIATOR OF RNA POLYMERASE II TRANSCRIPTION SUBUNIT 14"/>
    <property type="match status" value="1"/>
</dbReference>
<feature type="compositionally biased region" description="Basic and acidic residues" evidence="12">
    <location>
        <begin position="1070"/>
        <end position="1079"/>
    </location>
</feature>
<name>A0A5N5X6H5_9EURO</name>
<dbReference type="Pfam" id="PF26204">
    <property type="entry name" value="Med14_fung"/>
    <property type="match status" value="1"/>
</dbReference>
<reference evidence="14 15" key="1">
    <citation type="submission" date="2019-04" db="EMBL/GenBank/DDBJ databases">
        <title>Friends and foes A comparative genomics study of 23 Aspergillus species from section Flavi.</title>
        <authorList>
            <consortium name="DOE Joint Genome Institute"/>
            <person name="Kjaerbolling I."/>
            <person name="Vesth T."/>
            <person name="Frisvad J.C."/>
            <person name="Nybo J.L."/>
            <person name="Theobald S."/>
            <person name="Kildgaard S."/>
            <person name="Isbrandt T."/>
            <person name="Kuo A."/>
            <person name="Sato A."/>
            <person name="Lyhne E.K."/>
            <person name="Kogle M.E."/>
            <person name="Wiebenga A."/>
            <person name="Kun R.S."/>
            <person name="Lubbers R.J."/>
            <person name="Makela M.R."/>
            <person name="Barry K."/>
            <person name="Chovatia M."/>
            <person name="Clum A."/>
            <person name="Daum C."/>
            <person name="Haridas S."/>
            <person name="He G."/>
            <person name="LaButti K."/>
            <person name="Lipzen A."/>
            <person name="Mondo S."/>
            <person name="Riley R."/>
            <person name="Salamov A."/>
            <person name="Simmons B.A."/>
            <person name="Magnuson J.K."/>
            <person name="Henrissat B."/>
            <person name="Mortensen U.H."/>
            <person name="Larsen T.O."/>
            <person name="Devries R.P."/>
            <person name="Grigoriev I.V."/>
            <person name="Machida M."/>
            <person name="Baker S.E."/>
            <person name="Andersen M.R."/>
        </authorList>
    </citation>
    <scope>NUCLEOTIDE SEQUENCE [LARGE SCALE GENOMIC DNA]</scope>
    <source>
        <strain evidence="14 15">CBS 151.66</strain>
    </source>
</reference>
<accession>A0A5N5X6H5</accession>
<keyword evidence="7 11" id="KW-0804">Transcription</keyword>
<feature type="region of interest" description="Disordered" evidence="12">
    <location>
        <begin position="1046"/>
        <end position="1104"/>
    </location>
</feature>
<evidence type="ECO:0000256" key="2">
    <source>
        <dbReference type="ARBA" id="ARBA00007813"/>
    </source>
</evidence>
<dbReference type="AlphaFoldDB" id="A0A5N5X6H5"/>
<dbReference type="GO" id="GO:0070847">
    <property type="term" value="C:core mediator complex"/>
    <property type="evidence" value="ECO:0007669"/>
    <property type="project" value="TreeGrafter"/>
</dbReference>
<dbReference type="GO" id="GO:0016592">
    <property type="term" value="C:mediator complex"/>
    <property type="evidence" value="ECO:0007669"/>
    <property type="project" value="UniProtKB-UniRule"/>
</dbReference>
<evidence type="ECO:0000256" key="10">
    <source>
        <dbReference type="ARBA" id="ARBA00032007"/>
    </source>
</evidence>
<dbReference type="GO" id="GO:0003712">
    <property type="term" value="F:transcription coregulator activity"/>
    <property type="evidence" value="ECO:0007669"/>
    <property type="project" value="UniProtKB-UniRule"/>
</dbReference>
<comment type="similarity">
    <text evidence="2 11">Belongs to the Mediator complex subunit 14 family.</text>
</comment>
<keyword evidence="15" id="KW-1185">Reference proteome</keyword>
<keyword evidence="8 11" id="KW-0539">Nucleus</keyword>
<sequence>MPGVVMDNANVGGAGQGSTVHESRNGISSSAVNINRHSTSGGSHNGLIHLNGGGRGAVDPNQIADASAVKVDSTEFTSPPELPHITQGFFPFSKLINRSVQQCWNDLSDLITEMAEIQVPHQDPSSFQVPAIGKSMGNQSPENLRKKLRILDFAHAKRAEFIKLLVLSQWSRQAADVSKLIDLQNFIRTRHQAYMGALQWVGDMKRDLVQAQVANPDLKTALEVLSKGKAMSMSDLGYRPPKPLTDKGALKRLQKINRVISVRLALYDSVPRPFRTYSIHDGRVTFVVLGEFELDLSIGQEDESSQLYFVDMRFLFTPSSPIPKGRIFNELDIKINDTLRNKGLTGCFDLLHSLVLTNKINILFKQAMELARGLWSDVLRVELLHRTLVVHYWAQKPGPKSWIEIGIKSGRQNGKNTSYEYPYLGLRWVRDGQEVHSDDIEFDTESISMECILRSAIALHISHILSSAYSIIGESILYSTGRLSLRAQLARTEPGDCRLDIQLTGPRHLRVSIEPMSGATIISTTPRAQERLDSDRSSDKSSVEDIVNRVARLRCMAAIEEIELNIKILGFETVNPRNLKIDFRRMFPSNVLRFSFFWHHLWDRNWIVAATSSMDCDNWWVVQLQPTIPAKGHPVFDTSLHNSSTLRSAQVISGSFCPAKQQAGYPSFADLWHYLSGILAVHANARYLVDLQSVDFYPPLQKLVIEPALGVPDIFLRYEAANVPQALRIAFPGGLKKRTRIKDTIRLAFHGIDPRKKVAMMVAYGNLSIPTRPFSALISRWDHSLVFQRRGSGFAIRLLAPAGRPIISELMENLQRLDCVLSIFESLRRKKMEPQSLSLSHVTFAYGPEKNLFATFNLETSTPSSLAEFDPLVLATQPESLSCIRLGVSFEFPNPHRRIRDSLESTLNQSATDSGLDAVAELLLLTLPLMRSLDQILVNPSHNQPLRMQVTVRNAKTFQIHYPAQKFRFQLVANHHLRHMVWTLKELSSPKEGSSQDQLKSEVQETLYNSKGDGWRGLGNGVVAEIDKIGNLLAELDNLFEASGTSGWEVPNTEPKANGLNKSGQQATRGDGHIAEVLKKPVRASNSKSAQHNTTQNADIIMID</sequence>
<dbReference type="EMBL" id="ML732182">
    <property type="protein sequence ID" value="KAB8076341.1"/>
    <property type="molecule type" value="Genomic_DNA"/>
</dbReference>
<gene>
    <name evidence="14" type="ORF">BDV29DRAFT_90697</name>
</gene>
<comment type="subcellular location">
    <subcellularLocation>
        <location evidence="1 11">Nucleus</location>
    </subcellularLocation>
</comment>
<comment type="function">
    <text evidence="9 11">Component of the Mediator complex, a coactivator involved in the regulated transcription of nearly all RNA polymerase II-dependent genes. Mediator functions as a bridge to convey information from gene-specific regulatory proteins to the basal RNA polymerase II transcription machinery. Mediator is recruited to promoters by direct interactions with regulatory proteins and serves as a scaffold for the assembly of a functional preinitiation complex with RNA polymerase II and the general transcription factors.</text>
</comment>
<evidence type="ECO:0000256" key="6">
    <source>
        <dbReference type="ARBA" id="ARBA00023159"/>
    </source>
</evidence>
<evidence type="ECO:0000256" key="7">
    <source>
        <dbReference type="ARBA" id="ARBA00023163"/>
    </source>
</evidence>
<proteinExistence type="inferred from homology"/>
<evidence type="ECO:0000313" key="15">
    <source>
        <dbReference type="Proteomes" id="UP000326565"/>
    </source>
</evidence>
<feature type="domain" description="Mediator complex subunit MED14 N-terminal" evidence="13">
    <location>
        <begin position="89"/>
        <end position="299"/>
    </location>
</feature>
<keyword evidence="5 11" id="KW-0805">Transcription regulation</keyword>
<evidence type="ECO:0000259" key="13">
    <source>
        <dbReference type="Pfam" id="PF08638"/>
    </source>
</evidence>
<evidence type="ECO:0000256" key="4">
    <source>
        <dbReference type="ARBA" id="ARBA00019619"/>
    </source>
</evidence>
<evidence type="ECO:0000256" key="3">
    <source>
        <dbReference type="ARBA" id="ARBA00011837"/>
    </source>
</evidence>
<feature type="region of interest" description="Disordered" evidence="12">
    <location>
        <begin position="1"/>
        <end position="24"/>
    </location>
</feature>
<protein>
    <recommendedName>
        <fullName evidence="4 11">Mediator of RNA polymerase II transcription subunit 14</fullName>
    </recommendedName>
    <alternativeName>
        <fullName evidence="10 11">Mediator complex subunit 14</fullName>
    </alternativeName>
</protein>
<dbReference type="OrthoDB" id="205099at2759"/>
<comment type="subunit">
    <text evidence="3 11">Component of the Mediator complex.</text>
</comment>
<evidence type="ECO:0000256" key="1">
    <source>
        <dbReference type="ARBA" id="ARBA00004123"/>
    </source>
</evidence>
<evidence type="ECO:0000256" key="11">
    <source>
        <dbReference type="RuleBase" id="RU365082"/>
    </source>
</evidence>
<dbReference type="Proteomes" id="UP000326565">
    <property type="component" value="Unassembled WGS sequence"/>
</dbReference>
<keyword evidence="6 11" id="KW-0010">Activator</keyword>
<evidence type="ECO:0000256" key="8">
    <source>
        <dbReference type="ARBA" id="ARBA00023242"/>
    </source>
</evidence>
<dbReference type="PANTHER" id="PTHR12809">
    <property type="entry name" value="MEDIATOR COMPLEX SUBUNIT"/>
    <property type="match status" value="1"/>
</dbReference>
<dbReference type="InterPro" id="IPR055122">
    <property type="entry name" value="Med14_N"/>
</dbReference>
<dbReference type="Pfam" id="PF08638">
    <property type="entry name" value="Med14"/>
    <property type="match status" value="1"/>
</dbReference>
<feature type="compositionally biased region" description="Polar residues" evidence="12">
    <location>
        <begin position="1084"/>
        <end position="1098"/>
    </location>
</feature>
<evidence type="ECO:0000256" key="5">
    <source>
        <dbReference type="ARBA" id="ARBA00023015"/>
    </source>
</evidence>
<dbReference type="InterPro" id="IPR013947">
    <property type="entry name" value="Mediator_Med14"/>
</dbReference>